<gene>
    <name evidence="3" type="ORF">HCJ92_12615</name>
</gene>
<dbReference type="EMBL" id="JAAVJB010000088">
    <property type="protein sequence ID" value="NJP67114.1"/>
    <property type="molecule type" value="Genomic_DNA"/>
</dbReference>
<evidence type="ECO:0000313" key="3">
    <source>
        <dbReference type="EMBL" id="NJP67114.1"/>
    </source>
</evidence>
<reference evidence="3 4" key="1">
    <citation type="submission" date="2020-03" db="EMBL/GenBank/DDBJ databases">
        <title>Draft genome of Streptomyces sp. ventii, isolated from the Axial Seamount in the Pacific Ocean, and resequencing of the two type strains Streptomyces lonarensis strain NCL 716 and Streptomyces bohaiensis strain 11A07.</title>
        <authorList>
            <person name="Loughran R.M."/>
            <person name="Pfannmuller K.M."/>
            <person name="Wasson B.J."/>
            <person name="Deadmond M.C."/>
            <person name="Paddock B.E."/>
            <person name="Koyack M.J."/>
            <person name="Gallegos D.A."/>
            <person name="Mitchell E.A."/>
            <person name="Ushijima B."/>
            <person name="Saw J.H."/>
            <person name="Mcphail K.L."/>
            <person name="Videau P."/>
        </authorList>
    </citation>
    <scope>NUCLEOTIDE SEQUENCE [LARGE SCALE GENOMIC DNA]</scope>
    <source>
        <strain evidence="4">5675061</strain>
    </source>
</reference>
<keyword evidence="4" id="KW-1185">Reference proteome</keyword>
<evidence type="ECO:0000256" key="1">
    <source>
        <dbReference type="SAM" id="MobiDB-lite"/>
    </source>
</evidence>
<feature type="region of interest" description="Disordered" evidence="1">
    <location>
        <begin position="1"/>
        <end position="23"/>
    </location>
</feature>
<accession>A0ABX1AMR0</accession>
<evidence type="ECO:0000313" key="4">
    <source>
        <dbReference type="Proteomes" id="UP000746503"/>
    </source>
</evidence>
<dbReference type="Pfam" id="PF04149">
    <property type="entry name" value="DUF397"/>
    <property type="match status" value="1"/>
</dbReference>
<dbReference type="InterPro" id="IPR007278">
    <property type="entry name" value="DUF397"/>
</dbReference>
<evidence type="ECO:0000259" key="2">
    <source>
        <dbReference type="Pfam" id="PF04149"/>
    </source>
</evidence>
<feature type="compositionally biased region" description="Polar residues" evidence="1">
    <location>
        <begin position="1"/>
        <end position="19"/>
    </location>
</feature>
<sequence>MSAPFSLSSTRWRKSSYSGGDNGSCVEVADGIPTHLPVRDSKNPTGAALAIPNATWTAFIAGLTTSALGPGARRDTR</sequence>
<proteinExistence type="predicted"/>
<organism evidence="3 4">
    <name type="scientific">Streptomyces spiramenti</name>
    <dbReference type="NCBI Taxonomy" id="2720606"/>
    <lineage>
        <taxon>Bacteria</taxon>
        <taxon>Bacillati</taxon>
        <taxon>Actinomycetota</taxon>
        <taxon>Actinomycetes</taxon>
        <taxon>Kitasatosporales</taxon>
        <taxon>Streptomycetaceae</taxon>
        <taxon>Streptomyces</taxon>
    </lineage>
</organism>
<name>A0ABX1AMR0_9ACTN</name>
<protein>
    <submittedName>
        <fullName evidence="3">DUF397 domain-containing protein</fullName>
    </submittedName>
</protein>
<feature type="domain" description="DUF397" evidence="2">
    <location>
        <begin position="11"/>
        <end position="63"/>
    </location>
</feature>
<comment type="caution">
    <text evidence="3">The sequence shown here is derived from an EMBL/GenBank/DDBJ whole genome shotgun (WGS) entry which is preliminary data.</text>
</comment>
<dbReference type="Proteomes" id="UP000746503">
    <property type="component" value="Unassembled WGS sequence"/>
</dbReference>